<dbReference type="InterPro" id="IPR013762">
    <property type="entry name" value="Integrase-like_cat_sf"/>
</dbReference>
<dbReference type="EMBL" id="PSZD01000015">
    <property type="protein sequence ID" value="PPJ25647.1"/>
    <property type="molecule type" value="Genomic_DNA"/>
</dbReference>
<evidence type="ECO:0008006" key="4">
    <source>
        <dbReference type="Google" id="ProtNLM"/>
    </source>
</evidence>
<proteinExistence type="predicted"/>
<keyword evidence="3" id="KW-1185">Reference proteome</keyword>
<gene>
    <name evidence="2" type="ORF">C5F51_22745</name>
</gene>
<reference evidence="2 3" key="1">
    <citation type="submission" date="2018-02" db="EMBL/GenBank/DDBJ databases">
        <title>8 Nocardia nova and 1 Nocardia cyriacigeorgica strain used for evolution to TMP-SMX.</title>
        <authorList>
            <person name="Mehta H."/>
            <person name="Weng J."/>
            <person name="Shamoo Y."/>
        </authorList>
    </citation>
    <scope>NUCLEOTIDE SEQUENCE [LARGE SCALE GENOMIC DNA]</scope>
    <source>
        <strain evidence="2 3">BAA2227</strain>
    </source>
</reference>
<evidence type="ECO:0000256" key="1">
    <source>
        <dbReference type="ARBA" id="ARBA00023172"/>
    </source>
</evidence>
<dbReference type="Proteomes" id="UP000238356">
    <property type="component" value="Unassembled WGS sequence"/>
</dbReference>
<dbReference type="GO" id="GO:0006310">
    <property type="term" value="P:DNA recombination"/>
    <property type="evidence" value="ECO:0007669"/>
    <property type="project" value="UniProtKB-KW"/>
</dbReference>
<dbReference type="SUPFAM" id="SSF56349">
    <property type="entry name" value="DNA breaking-rejoining enzymes"/>
    <property type="match status" value="1"/>
</dbReference>
<sequence>MATTLTNTVDQPFEEHRLDSMFVLAGRPLRCEASLERTSRFRDMVWRLEPAIFRENSLMLILDFTRIPARWRPLAKELFYAMLAGDLPPSEPRPVIATVYGHFRAMTRFLGWVDTWPSALTGRPVNRLDELVGADLLAYRRDLERTQRSPTMRERSRVSVRVLWRYRSVLPDRLAYDPGHLEGWTDNYRNRRRPENATGRIPETVHGPLMAWALRFVDDFADDIITALERWRICRAILDGPIHTDNAPVTAALQALLDQHLADRRPIPGYDGALNLRALALTLGCSRKEIERHRAKIDTVAAIVGRQDCPWFEIATTAQLDGRPWIQAIVGSRGIPEGLGKLTTMLQAAAYVVIAFLSGMRDSEIKELRRGCFRIHRDDTGRIYRRTVLSRAFKGETDSRGVEAFWVIGAPAARAITVLERLQPAGTELLFALIDPWNSTRPASRSHNRALSSIATNTQINNLVDWINEYCASRGRLDSIPLVNQRRWRLTTPQFRRTLAWFIARRPGGAIAGAIAYRHLSIQMFEGYAGTSDSGFRAEVESEQALARGEHLLTMIDQHQHTALTGPAADEAAQRLTEFGDHARFGGTVITDERRLRRLMARKDPAIYPDKYVTCVHTHITALCQQKRDNSNTLRPDIGTCKPLVCRNVALTPDNIDNLRAEIAHITRELDGKPLLPPLLRHQLHARRDDIEDFLTRHDPGLR</sequence>
<dbReference type="InterPro" id="IPR011010">
    <property type="entry name" value="DNA_brk_join_enz"/>
</dbReference>
<evidence type="ECO:0000313" key="3">
    <source>
        <dbReference type="Proteomes" id="UP000238356"/>
    </source>
</evidence>
<keyword evidence="1" id="KW-0233">DNA recombination</keyword>
<organism evidence="2 3">
    <name type="scientific">Nocardia nova</name>
    <dbReference type="NCBI Taxonomy" id="37330"/>
    <lineage>
        <taxon>Bacteria</taxon>
        <taxon>Bacillati</taxon>
        <taxon>Actinomycetota</taxon>
        <taxon>Actinomycetes</taxon>
        <taxon>Mycobacteriales</taxon>
        <taxon>Nocardiaceae</taxon>
        <taxon>Nocardia</taxon>
    </lineage>
</organism>
<dbReference type="Gene3D" id="1.10.443.10">
    <property type="entry name" value="Intergrase catalytic core"/>
    <property type="match status" value="1"/>
</dbReference>
<accession>A0A2S6A262</accession>
<evidence type="ECO:0000313" key="2">
    <source>
        <dbReference type="EMBL" id="PPJ25647.1"/>
    </source>
</evidence>
<protein>
    <recommendedName>
        <fullName evidence="4">Integrase</fullName>
    </recommendedName>
</protein>
<dbReference type="AlphaFoldDB" id="A0A2S6A262"/>
<comment type="caution">
    <text evidence="2">The sequence shown here is derived from an EMBL/GenBank/DDBJ whole genome shotgun (WGS) entry which is preliminary data.</text>
</comment>
<dbReference type="GO" id="GO:0003677">
    <property type="term" value="F:DNA binding"/>
    <property type="evidence" value="ECO:0007669"/>
    <property type="project" value="InterPro"/>
</dbReference>
<dbReference type="GO" id="GO:0015074">
    <property type="term" value="P:DNA integration"/>
    <property type="evidence" value="ECO:0007669"/>
    <property type="project" value="InterPro"/>
</dbReference>
<name>A0A2S6A262_9NOCA</name>